<dbReference type="SUPFAM" id="SSF56935">
    <property type="entry name" value="Porins"/>
    <property type="match status" value="1"/>
</dbReference>
<accession>A0A4U2ZB53</accession>
<dbReference type="Pfam" id="PF19577">
    <property type="entry name" value="DcaP"/>
    <property type="match status" value="2"/>
</dbReference>
<keyword evidence="1" id="KW-0732">Signal</keyword>
<name>A0A4U2ZB53_9BACT</name>
<feature type="signal peptide" evidence="1">
    <location>
        <begin position="1"/>
        <end position="19"/>
    </location>
</feature>
<dbReference type="AlphaFoldDB" id="A0A4U2ZB53"/>
<evidence type="ECO:0000313" key="3">
    <source>
        <dbReference type="Proteomes" id="UP000309561"/>
    </source>
</evidence>
<evidence type="ECO:0008006" key="4">
    <source>
        <dbReference type="Google" id="ProtNLM"/>
    </source>
</evidence>
<sequence>MTILRLFCSLLLFTTLLLGDIEDKNTTSGNILSKTIFSVGGRAHLSTIFTSDQSTYFAGKIALDSKEKGKDIYANARESRLWTKTRTPTEQGILRTTLEIDFLGTKDGKADKNDYYPRLRHAFVELGSFGFGQTNSTFNSVSALDTISYPMDDTFVRQFLLRYTYDKDMFAFDISLEDPKTTLLDSSSSKIITKDELLFDLILRSRYYPVWGEVGIAFLSRKITHNSSIYDTKDSKYGYGINLSGRLKTFAMDDIRFNLHYGEGSGRYVAYGAFSEGVIDSEGKISLTPVYGGHLGYRHWWSHDLRSTIAFSYIGADNNLDVLQTGLDKVTKESYGTQINLLWVPVKNLLTGIEYAWAKREVESRESGSTNFFNLVLRYDF</sequence>
<dbReference type="OrthoDB" id="190887at2"/>
<dbReference type="RefSeq" id="WP_137012251.1">
    <property type="nucleotide sequence ID" value="NZ_SZPX01000002.1"/>
</dbReference>
<dbReference type="Proteomes" id="UP000309561">
    <property type="component" value="Unassembled WGS sequence"/>
</dbReference>
<comment type="caution">
    <text evidence="2">The sequence shown here is derived from an EMBL/GenBank/DDBJ whole genome shotgun (WGS) entry which is preliminary data.</text>
</comment>
<dbReference type="InterPro" id="IPR045748">
    <property type="entry name" value="DcaP"/>
</dbReference>
<keyword evidence="3" id="KW-1185">Reference proteome</keyword>
<protein>
    <recommendedName>
        <fullName evidence="4">Porin</fullName>
    </recommendedName>
</protein>
<dbReference type="EMBL" id="SZPX01000002">
    <property type="protein sequence ID" value="TKI70321.1"/>
    <property type="molecule type" value="Genomic_DNA"/>
</dbReference>
<evidence type="ECO:0000256" key="1">
    <source>
        <dbReference type="SAM" id="SignalP"/>
    </source>
</evidence>
<feature type="chain" id="PRO_5020976267" description="Porin" evidence="1">
    <location>
        <begin position="20"/>
        <end position="381"/>
    </location>
</feature>
<evidence type="ECO:0000313" key="2">
    <source>
        <dbReference type="EMBL" id="TKI70321.1"/>
    </source>
</evidence>
<reference evidence="2 3" key="1">
    <citation type="submission" date="2019-04" db="EMBL/GenBank/DDBJ databases">
        <title>Sulfurimonas crateris sp. nov. a facultative anaerobic sulfur-oxidizing chemolithautotrophic bacterium isolated from a terrestrial mud vulcano.</title>
        <authorList>
            <person name="Ratnikova N.M."/>
            <person name="Slobodkin A.I."/>
            <person name="Merkel A.Y."/>
            <person name="Novikov A."/>
            <person name="Bonch-Osmolovskaya E.A."/>
            <person name="Slobodkina G.B."/>
        </authorList>
    </citation>
    <scope>NUCLEOTIDE SEQUENCE [LARGE SCALE GENOMIC DNA]</scope>
    <source>
        <strain evidence="2 3">SN118</strain>
    </source>
</reference>
<organism evidence="2 3">
    <name type="scientific">Sulfurimonas crateris</name>
    <dbReference type="NCBI Taxonomy" id="2574727"/>
    <lineage>
        <taxon>Bacteria</taxon>
        <taxon>Pseudomonadati</taxon>
        <taxon>Campylobacterota</taxon>
        <taxon>Epsilonproteobacteria</taxon>
        <taxon>Campylobacterales</taxon>
        <taxon>Sulfurimonadaceae</taxon>
        <taxon>Sulfurimonas</taxon>
    </lineage>
</organism>
<proteinExistence type="predicted"/>
<gene>
    <name evidence="2" type="ORF">FCU45_03290</name>
</gene>